<name>A0ABY6MV45_9BURK</name>
<organism evidence="1 2">
    <name type="scientific">Caldimonas aquatica</name>
    <dbReference type="NCBI Taxonomy" id="376175"/>
    <lineage>
        <taxon>Bacteria</taxon>
        <taxon>Pseudomonadati</taxon>
        <taxon>Pseudomonadota</taxon>
        <taxon>Betaproteobacteria</taxon>
        <taxon>Burkholderiales</taxon>
        <taxon>Sphaerotilaceae</taxon>
        <taxon>Caldimonas</taxon>
    </lineage>
</organism>
<proteinExistence type="predicted"/>
<gene>
    <name evidence="1" type="ORF">OMP39_04595</name>
</gene>
<evidence type="ECO:0000313" key="2">
    <source>
        <dbReference type="Proteomes" id="UP001163266"/>
    </source>
</evidence>
<dbReference type="Proteomes" id="UP001163266">
    <property type="component" value="Chromosome"/>
</dbReference>
<keyword evidence="2" id="KW-1185">Reference proteome</keyword>
<sequence length="99" mass="11244">MLLHYPPAFERDMGCSEAQWLQWLPGAVGACELRLGPGRAEVVLPEGMLHLVWRPAEPRAVGLVRLPRLLVSFRFEGADASTRLRFMRYFDLYMQRGGG</sequence>
<evidence type="ECO:0000313" key="1">
    <source>
        <dbReference type="EMBL" id="UZD55864.1"/>
    </source>
</evidence>
<accession>A0ABY6MV45</accession>
<reference evidence="1" key="1">
    <citation type="submission" date="2022-10" db="EMBL/GenBank/DDBJ databases">
        <title>Complete genome sequence of Schlegelella aquatica LMG 23380.</title>
        <authorList>
            <person name="Musilova J."/>
            <person name="Kourilova X."/>
            <person name="Bezdicek M."/>
            <person name="Hermankova K."/>
            <person name="Obruca S."/>
            <person name="Sedlar K."/>
        </authorList>
    </citation>
    <scope>NUCLEOTIDE SEQUENCE</scope>
    <source>
        <strain evidence="1">LMG 23380</strain>
    </source>
</reference>
<protein>
    <submittedName>
        <fullName evidence="1">Uncharacterized protein</fullName>
    </submittedName>
</protein>
<dbReference type="RefSeq" id="WP_264893617.1">
    <property type="nucleotide sequence ID" value="NZ_CP110257.1"/>
</dbReference>
<dbReference type="EMBL" id="CP110257">
    <property type="protein sequence ID" value="UZD55864.1"/>
    <property type="molecule type" value="Genomic_DNA"/>
</dbReference>